<dbReference type="EMBL" id="CP036291">
    <property type="protein sequence ID" value="QDU89782.1"/>
    <property type="molecule type" value="Genomic_DNA"/>
</dbReference>
<gene>
    <name evidence="2" type="ORF">Pla175_31770</name>
</gene>
<keyword evidence="3" id="KW-1185">Reference proteome</keyword>
<dbReference type="RefSeq" id="WP_145286959.1">
    <property type="nucleotide sequence ID" value="NZ_CP036291.1"/>
</dbReference>
<name>A0A518DEC4_9BACT</name>
<reference evidence="2 3" key="1">
    <citation type="submission" date="2019-02" db="EMBL/GenBank/DDBJ databases">
        <title>Deep-cultivation of Planctomycetes and their phenomic and genomic characterization uncovers novel biology.</title>
        <authorList>
            <person name="Wiegand S."/>
            <person name="Jogler M."/>
            <person name="Boedeker C."/>
            <person name="Pinto D."/>
            <person name="Vollmers J."/>
            <person name="Rivas-Marin E."/>
            <person name="Kohn T."/>
            <person name="Peeters S.H."/>
            <person name="Heuer A."/>
            <person name="Rast P."/>
            <person name="Oberbeckmann S."/>
            <person name="Bunk B."/>
            <person name="Jeske O."/>
            <person name="Meyerdierks A."/>
            <person name="Storesund J.E."/>
            <person name="Kallscheuer N."/>
            <person name="Luecker S."/>
            <person name="Lage O.M."/>
            <person name="Pohl T."/>
            <person name="Merkel B.J."/>
            <person name="Hornburger P."/>
            <person name="Mueller R.-W."/>
            <person name="Bruemmer F."/>
            <person name="Labrenz M."/>
            <person name="Spormann A.M."/>
            <person name="Op den Camp H."/>
            <person name="Overmann J."/>
            <person name="Amann R."/>
            <person name="Jetten M.S.M."/>
            <person name="Mascher T."/>
            <person name="Medema M.H."/>
            <person name="Devos D.P."/>
            <person name="Kaster A.-K."/>
            <person name="Ovreas L."/>
            <person name="Rohde M."/>
            <person name="Galperin M.Y."/>
            <person name="Jogler C."/>
        </authorList>
    </citation>
    <scope>NUCLEOTIDE SEQUENCE [LARGE SCALE GENOMIC DNA]</scope>
    <source>
        <strain evidence="2 3">Pla175</strain>
    </source>
</reference>
<feature type="region of interest" description="Disordered" evidence="1">
    <location>
        <begin position="122"/>
        <end position="150"/>
    </location>
</feature>
<dbReference type="AlphaFoldDB" id="A0A518DEC4"/>
<feature type="compositionally biased region" description="Basic residues" evidence="1">
    <location>
        <begin position="135"/>
        <end position="150"/>
    </location>
</feature>
<accession>A0A518DEC4</accession>
<evidence type="ECO:0000313" key="3">
    <source>
        <dbReference type="Proteomes" id="UP000317429"/>
    </source>
</evidence>
<protein>
    <submittedName>
        <fullName evidence="2">Uncharacterized protein</fullName>
    </submittedName>
</protein>
<dbReference type="KEGG" id="pnd:Pla175_31770"/>
<sequence>MRLPVWARTSGPLARHGAACPKGTIRRGAFEQLEERAMLSVVRIASWNTLNGPNDAEGQAAFATVLGATGEASLAGNASVDLSGWLLDDEDAANWSPIPARVVLAIGLGGGVVRQRVHPRRDVPCGVAGADGRTRDRHRLGQPRPLPQRH</sequence>
<organism evidence="2 3">
    <name type="scientific">Pirellulimonas nuda</name>
    <dbReference type="NCBI Taxonomy" id="2528009"/>
    <lineage>
        <taxon>Bacteria</taxon>
        <taxon>Pseudomonadati</taxon>
        <taxon>Planctomycetota</taxon>
        <taxon>Planctomycetia</taxon>
        <taxon>Pirellulales</taxon>
        <taxon>Lacipirellulaceae</taxon>
        <taxon>Pirellulimonas</taxon>
    </lineage>
</organism>
<proteinExistence type="predicted"/>
<evidence type="ECO:0000256" key="1">
    <source>
        <dbReference type="SAM" id="MobiDB-lite"/>
    </source>
</evidence>
<dbReference type="Proteomes" id="UP000317429">
    <property type="component" value="Chromosome"/>
</dbReference>
<evidence type="ECO:0000313" key="2">
    <source>
        <dbReference type="EMBL" id="QDU89782.1"/>
    </source>
</evidence>